<feature type="active site" description="Proton acceptor; specific for (S)-substrate epimerization" evidence="5">
    <location>
        <position position="260"/>
    </location>
</feature>
<dbReference type="InterPro" id="IPR029017">
    <property type="entry name" value="Enolase-like_N"/>
</dbReference>
<reference evidence="9 10" key="1">
    <citation type="journal article" date="2014" name="Antonie Van Leeuwenhoek">
        <title>Hyphomonas beringensis sp. nov. and Hyphomonas chukchiensis sp. nov., isolated from surface seawater of the Bering Sea and Chukchi Sea.</title>
        <authorList>
            <person name="Li C."/>
            <person name="Lai Q."/>
            <person name="Li G."/>
            <person name="Dong C."/>
            <person name="Wang J."/>
            <person name="Liao Y."/>
            <person name="Shao Z."/>
        </authorList>
    </citation>
    <scope>NUCLEOTIDE SEQUENCE [LARGE SCALE GENOMIC DNA]</scope>
    <source>
        <strain evidence="9 10">25B14_1</strain>
    </source>
</reference>
<keyword evidence="10" id="KW-1185">Reference proteome</keyword>
<dbReference type="GO" id="GO:0009063">
    <property type="term" value="P:amino acid catabolic process"/>
    <property type="evidence" value="ECO:0007669"/>
    <property type="project" value="InterPro"/>
</dbReference>
<evidence type="ECO:0000256" key="3">
    <source>
        <dbReference type="ARBA" id="ARBA00022842"/>
    </source>
</evidence>
<evidence type="ECO:0000313" key="9">
    <source>
        <dbReference type="EMBL" id="KCZ57365.1"/>
    </source>
</evidence>
<dbReference type="SFLD" id="SFLDG00180">
    <property type="entry name" value="muconate_cycloisomerase"/>
    <property type="match status" value="1"/>
</dbReference>
<evidence type="ECO:0000256" key="1">
    <source>
        <dbReference type="ARBA" id="ARBA00008031"/>
    </source>
</evidence>
<dbReference type="PANTHER" id="PTHR48080">
    <property type="entry name" value="D-GALACTONATE DEHYDRATASE-RELATED"/>
    <property type="match status" value="1"/>
</dbReference>
<dbReference type="Pfam" id="PF13378">
    <property type="entry name" value="MR_MLE_C"/>
    <property type="match status" value="1"/>
</dbReference>
<dbReference type="AlphaFoldDB" id="A0A062UMM3"/>
<dbReference type="NCBIfam" id="NF042940">
    <property type="entry name" value="racemase_DgcA"/>
    <property type="match status" value="1"/>
</dbReference>
<keyword evidence="2 6" id="KW-0479">Metal-binding</keyword>
<evidence type="ECO:0000259" key="8">
    <source>
        <dbReference type="SMART" id="SM00922"/>
    </source>
</evidence>
<dbReference type="InterPro" id="IPR029065">
    <property type="entry name" value="Enolase_C-like"/>
</dbReference>
<dbReference type="PANTHER" id="PTHR48080:SF3">
    <property type="entry name" value="ENOLASE SUPERFAMILY MEMBER DDB_G0284701"/>
    <property type="match status" value="1"/>
</dbReference>
<feature type="active site" description="Proton acceptor; specific for (R)-substrate epimerization" evidence="5">
    <location>
        <position position="163"/>
    </location>
</feature>
<dbReference type="CDD" id="cd03319">
    <property type="entry name" value="L-Ala-DL-Glu_epimerase"/>
    <property type="match status" value="1"/>
</dbReference>
<feature type="domain" description="Mandelate racemase/muconate lactonizing enzyme C-terminal" evidence="8">
    <location>
        <begin position="144"/>
        <end position="236"/>
    </location>
</feature>
<dbReference type="STRING" id="1280946.HY29_01160"/>
<proteinExistence type="inferred from homology"/>
<dbReference type="PATRIC" id="fig|1280946.3.peg.224"/>
<dbReference type="GO" id="GO:0016855">
    <property type="term" value="F:racemase and epimerase activity, acting on amino acids and derivatives"/>
    <property type="evidence" value="ECO:0007669"/>
    <property type="project" value="UniProtKB-UniRule"/>
</dbReference>
<dbReference type="InterPro" id="IPR018110">
    <property type="entry name" value="Mandel_Rmase/mucon_lact_enz_CS"/>
</dbReference>
<keyword evidence="4 7" id="KW-0413">Isomerase</keyword>
<dbReference type="Pfam" id="PF02746">
    <property type="entry name" value="MR_MLE_N"/>
    <property type="match status" value="1"/>
</dbReference>
<dbReference type="eggNOG" id="COG4948">
    <property type="taxonomic scope" value="Bacteria"/>
</dbReference>
<dbReference type="SFLD" id="SFLDS00001">
    <property type="entry name" value="Enolase"/>
    <property type="match status" value="1"/>
</dbReference>
<evidence type="ECO:0000256" key="7">
    <source>
        <dbReference type="RuleBase" id="RU366006"/>
    </source>
</evidence>
<gene>
    <name evidence="9" type="ORF">HY29_01160</name>
</gene>
<keyword evidence="3 6" id="KW-0460">Magnesium</keyword>
<comment type="similarity">
    <text evidence="1 7">Belongs to the mandelate racemase/muconate lactonizing enzyme family.</text>
</comment>
<dbReference type="PROSITE" id="PS00909">
    <property type="entry name" value="MR_MLE_2"/>
    <property type="match status" value="1"/>
</dbReference>
<evidence type="ECO:0000313" key="10">
    <source>
        <dbReference type="Proteomes" id="UP000027037"/>
    </source>
</evidence>
<organism evidence="9 10">
    <name type="scientific">Hyphomonas beringensis</name>
    <dbReference type="NCBI Taxonomy" id="1280946"/>
    <lineage>
        <taxon>Bacteria</taxon>
        <taxon>Pseudomonadati</taxon>
        <taxon>Pseudomonadota</taxon>
        <taxon>Alphaproteobacteria</taxon>
        <taxon>Hyphomonadales</taxon>
        <taxon>Hyphomonadaceae</taxon>
        <taxon>Hyphomonas</taxon>
    </lineage>
</organism>
<evidence type="ECO:0000256" key="5">
    <source>
        <dbReference type="PIRSR" id="PIRSR634603-1"/>
    </source>
</evidence>
<dbReference type="SFLD" id="SFLDF00010">
    <property type="entry name" value="dipeptide_epimerase"/>
    <property type="match status" value="1"/>
</dbReference>
<sequence>MQPLMRMRDETWPVSISAQVDIETWELESPFIIARGRQDDIVLTLVTLQSEGITGRGESCPVLHYGETPESVCKQIRAALLLLEQGMHWADLHDEMPAGAARNAVDCAVWDLVAKTSGKRVYEILGLQAPKTVETVYTLSVDTPENMAAAARNAGQYSKLKLKLGGGAIDCDRVRAIREAVPEKTLIADVNEYWTRGMLAEFLPVMAEVGLNMLEQPLKAGDDSDMDGIDRLVPVGADESCHVTGDLLKIRDYYDVVNIKLDKTGGLTEALRLKSKAEEFGLQTMTGCMLGTSLAMAPAHLIAQNCAYVDIDAPLLIGKDRPGGLHYNGGQVSASSPELWG</sequence>
<dbReference type="Gene3D" id="3.30.390.10">
    <property type="entry name" value="Enolase-like, N-terminal domain"/>
    <property type="match status" value="1"/>
</dbReference>
<feature type="binding site" evidence="6">
    <location>
        <position position="238"/>
    </location>
    <ligand>
        <name>Mg(2+)</name>
        <dbReference type="ChEBI" id="CHEBI:18420"/>
    </ligand>
</feature>
<comment type="cofactor">
    <cofactor evidence="6 7">
        <name>Mg(2+)</name>
        <dbReference type="ChEBI" id="CHEBI:18420"/>
    </cofactor>
    <text evidence="6 7">Binds 1 Mg(2+) ion per subunit.</text>
</comment>
<accession>A0A062UMM3</accession>
<dbReference type="InterPro" id="IPR013341">
    <property type="entry name" value="Mandelate_racemase_N_dom"/>
</dbReference>
<name>A0A062UMM3_9PROT</name>
<feature type="binding site" evidence="6">
    <location>
        <position position="215"/>
    </location>
    <ligand>
        <name>Mg(2+)</name>
        <dbReference type="ChEBI" id="CHEBI:18420"/>
    </ligand>
</feature>
<dbReference type="InterPro" id="IPR034593">
    <property type="entry name" value="DgoD-like"/>
</dbReference>
<dbReference type="EMBL" id="AWFF01000001">
    <property type="protein sequence ID" value="KCZ57365.1"/>
    <property type="molecule type" value="Genomic_DNA"/>
</dbReference>
<protein>
    <recommendedName>
        <fullName evidence="7">Dipeptide epimerase</fullName>
        <ecNumber evidence="7">5.1.1.-</ecNumber>
    </recommendedName>
</protein>
<dbReference type="SMART" id="SM00922">
    <property type="entry name" value="MR_MLE"/>
    <property type="match status" value="1"/>
</dbReference>
<dbReference type="EC" id="5.1.1.-" evidence="7"/>
<evidence type="ECO:0000256" key="2">
    <source>
        <dbReference type="ARBA" id="ARBA00022723"/>
    </source>
</evidence>
<dbReference type="InterPro" id="IPR034603">
    <property type="entry name" value="Dipeptide_epimerase"/>
</dbReference>
<dbReference type="Proteomes" id="UP000027037">
    <property type="component" value="Unassembled WGS sequence"/>
</dbReference>
<dbReference type="Gene3D" id="3.20.20.120">
    <property type="entry name" value="Enolase-like C-terminal domain"/>
    <property type="match status" value="1"/>
</dbReference>
<evidence type="ECO:0000256" key="4">
    <source>
        <dbReference type="ARBA" id="ARBA00023235"/>
    </source>
</evidence>
<comment type="caution">
    <text evidence="9">The sequence shown here is derived from an EMBL/GenBank/DDBJ whole genome shotgun (WGS) entry which is preliminary data.</text>
</comment>
<evidence type="ECO:0000256" key="6">
    <source>
        <dbReference type="PIRSR" id="PIRSR634603-3"/>
    </source>
</evidence>
<dbReference type="InterPro" id="IPR013342">
    <property type="entry name" value="Mandelate_racemase_C"/>
</dbReference>
<dbReference type="GO" id="GO:0000287">
    <property type="term" value="F:magnesium ion binding"/>
    <property type="evidence" value="ECO:0007669"/>
    <property type="project" value="UniProtKB-ARBA"/>
</dbReference>
<feature type="binding site" evidence="6">
    <location>
        <position position="189"/>
    </location>
    <ligand>
        <name>Mg(2+)</name>
        <dbReference type="ChEBI" id="CHEBI:18420"/>
    </ligand>
</feature>
<dbReference type="InterPro" id="IPR036849">
    <property type="entry name" value="Enolase-like_C_sf"/>
</dbReference>
<dbReference type="SUPFAM" id="SSF54826">
    <property type="entry name" value="Enolase N-terminal domain-like"/>
    <property type="match status" value="1"/>
</dbReference>
<dbReference type="SUPFAM" id="SSF51604">
    <property type="entry name" value="Enolase C-terminal domain-like"/>
    <property type="match status" value="1"/>
</dbReference>